<evidence type="ECO:0000313" key="1">
    <source>
        <dbReference type="EMBL" id="GAF70051.1"/>
    </source>
</evidence>
<dbReference type="AlphaFoldDB" id="X0S4A2"/>
<gene>
    <name evidence="1" type="ORF">S01H1_02646</name>
</gene>
<proteinExistence type="predicted"/>
<protein>
    <submittedName>
        <fullName evidence="1">Uncharacterized protein</fullName>
    </submittedName>
</protein>
<name>X0S4A2_9ZZZZ</name>
<feature type="non-terminal residue" evidence="1">
    <location>
        <position position="200"/>
    </location>
</feature>
<comment type="caution">
    <text evidence="1">The sequence shown here is derived from an EMBL/GenBank/DDBJ whole genome shotgun (WGS) entry which is preliminary data.</text>
</comment>
<accession>X0S4A2</accession>
<dbReference type="EMBL" id="BARS01001310">
    <property type="protein sequence ID" value="GAF70051.1"/>
    <property type="molecule type" value="Genomic_DNA"/>
</dbReference>
<reference evidence="1" key="1">
    <citation type="journal article" date="2014" name="Front. Microbiol.">
        <title>High frequency of phylogenetically diverse reductive dehalogenase-homologous genes in deep subseafloor sedimentary metagenomes.</title>
        <authorList>
            <person name="Kawai M."/>
            <person name="Futagami T."/>
            <person name="Toyoda A."/>
            <person name="Takaki Y."/>
            <person name="Nishi S."/>
            <person name="Hori S."/>
            <person name="Arai W."/>
            <person name="Tsubouchi T."/>
            <person name="Morono Y."/>
            <person name="Uchiyama I."/>
            <person name="Ito T."/>
            <person name="Fujiyama A."/>
            <person name="Inagaki F."/>
            <person name="Takami H."/>
        </authorList>
    </citation>
    <scope>NUCLEOTIDE SEQUENCE</scope>
    <source>
        <strain evidence="1">Expedition CK06-06</strain>
    </source>
</reference>
<organism evidence="1">
    <name type="scientific">marine sediment metagenome</name>
    <dbReference type="NCBI Taxonomy" id="412755"/>
    <lineage>
        <taxon>unclassified sequences</taxon>
        <taxon>metagenomes</taxon>
        <taxon>ecological metagenomes</taxon>
    </lineage>
</organism>
<sequence>MAISYQSDTGVSKEMFPRVTTVKQGKNTYQYLRILESYRHEGRCRQRVVANLGRVDLLDNKLDRLVSSLSKYCKNKLVAPDQIECKEALIWGSVLLARYLWEQVDLPEILKKHCQSHRQKFEVAETAFVLIANRLCQPSSEHGLARWLEHTFVCDCRGRRWQPDWLAAERITKQQRVKVEHRQLNRWYRTLDALLAAKEK</sequence>